<dbReference type="NCBIfam" id="NF007806">
    <property type="entry name" value="PRK10513.1"/>
    <property type="match status" value="1"/>
</dbReference>
<name>A0A451D987_9GAMM</name>
<dbReference type="PROSITE" id="PS01228">
    <property type="entry name" value="COF_1"/>
    <property type="match status" value="1"/>
</dbReference>
<dbReference type="GO" id="GO:0050308">
    <property type="term" value="F:sugar-phosphatase activity"/>
    <property type="evidence" value="ECO:0007669"/>
    <property type="project" value="UniProtKB-EC"/>
</dbReference>
<dbReference type="PANTHER" id="PTHR10000">
    <property type="entry name" value="PHOSPHOSERINE PHOSPHATASE"/>
    <property type="match status" value="1"/>
</dbReference>
<evidence type="ECO:0000313" key="4">
    <source>
        <dbReference type="Proteomes" id="UP000294368"/>
    </source>
</evidence>
<keyword evidence="2 3" id="KW-0378">Hydrolase</keyword>
<dbReference type="SUPFAM" id="SSF56784">
    <property type="entry name" value="HAD-like"/>
    <property type="match status" value="1"/>
</dbReference>
<dbReference type="GO" id="GO:0005829">
    <property type="term" value="C:cytosol"/>
    <property type="evidence" value="ECO:0007669"/>
    <property type="project" value="TreeGrafter"/>
</dbReference>
<dbReference type="InterPro" id="IPR006379">
    <property type="entry name" value="HAD-SF_hydro_IIB"/>
</dbReference>
<evidence type="ECO:0000313" key="3">
    <source>
        <dbReference type="EMBL" id="VFP82835.1"/>
    </source>
</evidence>
<dbReference type="EC" id="3.1.3.23" evidence="3"/>
<dbReference type="Proteomes" id="UP000294368">
    <property type="component" value="Chromosome"/>
</dbReference>
<accession>A0A451D987</accession>
<dbReference type="Gene3D" id="3.40.50.1000">
    <property type="entry name" value="HAD superfamily/HAD-like"/>
    <property type="match status" value="1"/>
</dbReference>
<dbReference type="Pfam" id="PF08282">
    <property type="entry name" value="Hydrolase_3"/>
    <property type="match status" value="1"/>
</dbReference>
<dbReference type="OrthoDB" id="9781413at2"/>
<keyword evidence="1" id="KW-0479">Metal-binding</keyword>
<dbReference type="NCBIfam" id="TIGR00099">
    <property type="entry name" value="Cof-subfamily"/>
    <property type="match status" value="1"/>
</dbReference>
<dbReference type="PANTHER" id="PTHR10000:SF8">
    <property type="entry name" value="HAD SUPERFAMILY HYDROLASE-LIKE, TYPE 3"/>
    <property type="match status" value="1"/>
</dbReference>
<dbReference type="GO" id="GO:0000287">
    <property type="term" value="F:magnesium ion binding"/>
    <property type="evidence" value="ECO:0007669"/>
    <property type="project" value="UniProtKB-ARBA"/>
</dbReference>
<dbReference type="SFLD" id="SFLDS00003">
    <property type="entry name" value="Haloacid_Dehalogenase"/>
    <property type="match status" value="1"/>
</dbReference>
<dbReference type="RefSeq" id="WP_157988266.1">
    <property type="nucleotide sequence ID" value="NZ_LR217715.1"/>
</dbReference>
<sequence>MAIKLIAIDMDGTLLNPKNEITARVQAVIQKASSVGITIILATGRPFIGVQRYLKELGLQKDNQCCITHNGALIQRATDGECVSELLLNFNDYLYFEQLARVLGVHFQALTKTEMFTSNQDISEYTVHEAWMTGIPLRYRCVSDMDCNLFFPKVMMLDPPELLDQAISHMPYVALQKYSIMKSSPYYLEILDKRANKGTRVKFIAEKLGLKRHEVMAIGDQENDLSMLEYAGISIAMGNSISSVKKIAQFITHTNAEDGVALAIESFVQLS</sequence>
<dbReference type="SFLD" id="SFLDG01140">
    <property type="entry name" value="C2.B:_Phosphomannomutase_and_P"/>
    <property type="match status" value="1"/>
</dbReference>
<proteinExistence type="predicted"/>
<dbReference type="EMBL" id="LR217715">
    <property type="protein sequence ID" value="VFP82835.1"/>
    <property type="molecule type" value="Genomic_DNA"/>
</dbReference>
<dbReference type="AlphaFoldDB" id="A0A451D987"/>
<dbReference type="CDD" id="cd07516">
    <property type="entry name" value="HAD_Pase"/>
    <property type="match status" value="1"/>
</dbReference>
<dbReference type="Gene3D" id="3.30.1240.10">
    <property type="match status" value="1"/>
</dbReference>
<reference evidence="3 4" key="1">
    <citation type="submission" date="2019-02" db="EMBL/GenBank/DDBJ databases">
        <authorList>
            <person name="Manzano-Marin A."/>
            <person name="Manzano-Marin A."/>
        </authorList>
    </citation>
    <scope>NUCLEOTIDE SEQUENCE [LARGE SCALE GENOMIC DNA]</scope>
    <source>
        <strain evidence="3 4">ErCikochiana</strain>
    </source>
</reference>
<evidence type="ECO:0000256" key="1">
    <source>
        <dbReference type="ARBA" id="ARBA00022723"/>
    </source>
</evidence>
<dbReference type="InterPro" id="IPR000150">
    <property type="entry name" value="Cof"/>
</dbReference>
<protein>
    <submittedName>
        <fullName evidence="3">Sugar phosphatase YidA</fullName>
        <ecNumber evidence="3">3.1.3.23</ecNumber>
    </submittedName>
</protein>
<dbReference type="SFLD" id="SFLDG01144">
    <property type="entry name" value="C2.B.4:_PGP_Like"/>
    <property type="match status" value="1"/>
</dbReference>
<dbReference type="PROSITE" id="PS01229">
    <property type="entry name" value="COF_2"/>
    <property type="match status" value="1"/>
</dbReference>
<evidence type="ECO:0000256" key="2">
    <source>
        <dbReference type="ARBA" id="ARBA00022801"/>
    </source>
</evidence>
<dbReference type="InterPro" id="IPR023214">
    <property type="entry name" value="HAD_sf"/>
</dbReference>
<dbReference type="InterPro" id="IPR036412">
    <property type="entry name" value="HAD-like_sf"/>
</dbReference>
<gene>
    <name evidence="3" type="primary">yidA</name>
    <name evidence="3" type="ORF">ERCIKOCA2762_085</name>
</gene>
<dbReference type="NCBIfam" id="TIGR01484">
    <property type="entry name" value="HAD-SF-IIB"/>
    <property type="match status" value="1"/>
</dbReference>
<organism evidence="3 4">
    <name type="scientific">Candidatus Erwinia haradaeae</name>
    <dbReference type="NCBI Taxonomy" id="1922217"/>
    <lineage>
        <taxon>Bacteria</taxon>
        <taxon>Pseudomonadati</taxon>
        <taxon>Pseudomonadota</taxon>
        <taxon>Gammaproteobacteria</taxon>
        <taxon>Enterobacterales</taxon>
        <taxon>Erwiniaceae</taxon>
        <taxon>Erwinia</taxon>
    </lineage>
</organism>